<keyword evidence="3" id="KW-1185">Reference proteome</keyword>
<evidence type="ECO:0000313" key="3">
    <source>
        <dbReference type="Proteomes" id="UP001500191"/>
    </source>
</evidence>
<sequence length="62" mass="6779">MTPITVASGSSPSSLRMRAVMTVKPESARKRTLFTPPDTRKVSAGEENDIDRQHSKARPIPS</sequence>
<feature type="compositionally biased region" description="Basic and acidic residues" evidence="1">
    <location>
        <begin position="38"/>
        <end position="54"/>
    </location>
</feature>
<protein>
    <submittedName>
        <fullName evidence="2">Uncharacterized protein</fullName>
    </submittedName>
</protein>
<proteinExistence type="predicted"/>
<dbReference type="Proteomes" id="UP001500191">
    <property type="component" value="Unassembled WGS sequence"/>
</dbReference>
<organism evidence="2 3">
    <name type="scientific">Deinococcus depolymerans</name>
    <dbReference type="NCBI Taxonomy" id="392408"/>
    <lineage>
        <taxon>Bacteria</taxon>
        <taxon>Thermotogati</taxon>
        <taxon>Deinococcota</taxon>
        <taxon>Deinococci</taxon>
        <taxon>Deinococcales</taxon>
        <taxon>Deinococcaceae</taxon>
        <taxon>Deinococcus</taxon>
    </lineage>
</organism>
<dbReference type="EMBL" id="BAAADB010000003">
    <property type="protein sequence ID" value="GAA0497635.1"/>
    <property type="molecule type" value="Genomic_DNA"/>
</dbReference>
<accession>A0ABN1BGU5</accession>
<reference evidence="2 3" key="1">
    <citation type="journal article" date="2019" name="Int. J. Syst. Evol. Microbiol.">
        <title>The Global Catalogue of Microorganisms (GCM) 10K type strain sequencing project: providing services to taxonomists for standard genome sequencing and annotation.</title>
        <authorList>
            <consortium name="The Broad Institute Genomics Platform"/>
            <consortium name="The Broad Institute Genome Sequencing Center for Infectious Disease"/>
            <person name="Wu L."/>
            <person name="Ma J."/>
        </authorList>
    </citation>
    <scope>NUCLEOTIDE SEQUENCE [LARGE SCALE GENOMIC DNA]</scope>
    <source>
        <strain evidence="2 3">JCM 14368</strain>
    </source>
</reference>
<evidence type="ECO:0000313" key="2">
    <source>
        <dbReference type="EMBL" id="GAA0497635.1"/>
    </source>
</evidence>
<evidence type="ECO:0000256" key="1">
    <source>
        <dbReference type="SAM" id="MobiDB-lite"/>
    </source>
</evidence>
<feature type="region of interest" description="Disordered" evidence="1">
    <location>
        <begin position="24"/>
        <end position="62"/>
    </location>
</feature>
<gene>
    <name evidence="2" type="ORF">GCM10008937_00840</name>
</gene>
<comment type="caution">
    <text evidence="2">The sequence shown here is derived from an EMBL/GenBank/DDBJ whole genome shotgun (WGS) entry which is preliminary data.</text>
</comment>
<name>A0ABN1BGU5_9DEIO</name>